<dbReference type="EMBL" id="JBDXSU010000022">
    <property type="protein sequence ID" value="MFB5192425.1"/>
    <property type="molecule type" value="Genomic_DNA"/>
</dbReference>
<dbReference type="PANTHER" id="PTHR45138">
    <property type="entry name" value="REGULATORY COMPONENTS OF SENSORY TRANSDUCTION SYSTEM"/>
    <property type="match status" value="1"/>
</dbReference>
<feature type="domain" description="GGDEF" evidence="2">
    <location>
        <begin position="256"/>
        <end position="391"/>
    </location>
</feature>
<feature type="transmembrane region" description="Helical" evidence="1">
    <location>
        <begin position="177"/>
        <end position="195"/>
    </location>
</feature>
<dbReference type="EC" id="2.7.7.65" evidence="3"/>
<evidence type="ECO:0000256" key="1">
    <source>
        <dbReference type="SAM" id="Phobius"/>
    </source>
</evidence>
<keyword evidence="4" id="KW-1185">Reference proteome</keyword>
<dbReference type="SUPFAM" id="SSF55073">
    <property type="entry name" value="Nucleotide cyclase"/>
    <property type="match status" value="1"/>
</dbReference>
<dbReference type="PROSITE" id="PS50887">
    <property type="entry name" value="GGDEF"/>
    <property type="match status" value="1"/>
</dbReference>
<evidence type="ECO:0000259" key="2">
    <source>
        <dbReference type="PROSITE" id="PS50887"/>
    </source>
</evidence>
<dbReference type="NCBIfam" id="TIGR00254">
    <property type="entry name" value="GGDEF"/>
    <property type="match status" value="1"/>
</dbReference>
<dbReference type="Gene3D" id="3.30.70.270">
    <property type="match status" value="1"/>
</dbReference>
<dbReference type="PROSITE" id="PS51257">
    <property type="entry name" value="PROKAR_LIPOPROTEIN"/>
    <property type="match status" value="1"/>
</dbReference>
<dbReference type="InterPro" id="IPR000160">
    <property type="entry name" value="GGDEF_dom"/>
</dbReference>
<keyword evidence="1" id="KW-0472">Membrane</keyword>
<feature type="transmembrane region" description="Helical" evidence="1">
    <location>
        <begin position="68"/>
        <end position="90"/>
    </location>
</feature>
<evidence type="ECO:0000313" key="4">
    <source>
        <dbReference type="Proteomes" id="UP001579974"/>
    </source>
</evidence>
<gene>
    <name evidence="3" type="ORF">KKP3000_001628</name>
</gene>
<comment type="caution">
    <text evidence="3">The sequence shown here is derived from an EMBL/GenBank/DDBJ whole genome shotgun (WGS) entry which is preliminary data.</text>
</comment>
<feature type="transmembrane region" description="Helical" evidence="1">
    <location>
        <begin position="144"/>
        <end position="165"/>
    </location>
</feature>
<reference evidence="3 4" key="1">
    <citation type="journal article" date="2024" name="Int. J. Mol. Sci.">
        <title>Exploration of Alicyclobacillus spp. Genome in Search of Antibiotic Resistance.</title>
        <authorList>
            <person name="Bucka-Kolendo J."/>
            <person name="Kiousi D.E."/>
            <person name="Dekowska A."/>
            <person name="Mikolajczuk-Szczyrba A."/>
            <person name="Karadedos D.M."/>
            <person name="Michael P."/>
            <person name="Galanis A."/>
            <person name="Sokolowska B."/>
        </authorList>
    </citation>
    <scope>NUCLEOTIDE SEQUENCE [LARGE SCALE GENOMIC DNA]</scope>
    <source>
        <strain evidence="3 4">KKP 3000</strain>
    </source>
</reference>
<feature type="transmembrane region" description="Helical" evidence="1">
    <location>
        <begin position="102"/>
        <end position="124"/>
    </location>
</feature>
<dbReference type="Pfam" id="PF00990">
    <property type="entry name" value="GGDEF"/>
    <property type="match status" value="1"/>
</dbReference>
<feature type="transmembrane region" description="Helical" evidence="1">
    <location>
        <begin position="39"/>
        <end position="56"/>
    </location>
</feature>
<feature type="transmembrane region" description="Helical" evidence="1">
    <location>
        <begin position="6"/>
        <end position="27"/>
    </location>
</feature>
<protein>
    <submittedName>
        <fullName evidence="3">GGDEF domain-containing protein</fullName>
        <ecNumber evidence="3">2.7.7.65</ecNumber>
    </submittedName>
</protein>
<dbReference type="CDD" id="cd01949">
    <property type="entry name" value="GGDEF"/>
    <property type="match status" value="1"/>
</dbReference>
<dbReference type="Proteomes" id="UP001579974">
    <property type="component" value="Unassembled WGS sequence"/>
</dbReference>
<keyword evidence="3" id="KW-0808">Transferase</keyword>
<feature type="transmembrane region" description="Helical" evidence="1">
    <location>
        <begin position="201"/>
        <end position="217"/>
    </location>
</feature>
<keyword evidence="1" id="KW-0812">Transmembrane</keyword>
<organism evidence="3 4">
    <name type="scientific">Alicyclobacillus fastidiosus</name>
    <dbReference type="NCBI Taxonomy" id="392011"/>
    <lineage>
        <taxon>Bacteria</taxon>
        <taxon>Bacillati</taxon>
        <taxon>Bacillota</taxon>
        <taxon>Bacilli</taxon>
        <taxon>Bacillales</taxon>
        <taxon>Alicyclobacillaceae</taxon>
        <taxon>Alicyclobacillus</taxon>
    </lineage>
</organism>
<dbReference type="PANTHER" id="PTHR45138:SF9">
    <property type="entry name" value="DIGUANYLATE CYCLASE DGCM-RELATED"/>
    <property type="match status" value="1"/>
</dbReference>
<dbReference type="SMART" id="SM00267">
    <property type="entry name" value="GGDEF"/>
    <property type="match status" value="1"/>
</dbReference>
<name>A0ABV5AJI1_9BACL</name>
<dbReference type="RefSeq" id="WP_275473272.1">
    <property type="nucleotide sequence ID" value="NZ_CP162940.1"/>
</dbReference>
<dbReference type="InterPro" id="IPR050469">
    <property type="entry name" value="Diguanylate_Cyclase"/>
</dbReference>
<evidence type="ECO:0000313" key="3">
    <source>
        <dbReference type="EMBL" id="MFB5192425.1"/>
    </source>
</evidence>
<keyword evidence="1" id="KW-1133">Transmembrane helix</keyword>
<dbReference type="GO" id="GO:0052621">
    <property type="term" value="F:diguanylate cyclase activity"/>
    <property type="evidence" value="ECO:0007669"/>
    <property type="project" value="UniProtKB-EC"/>
</dbReference>
<dbReference type="InterPro" id="IPR029787">
    <property type="entry name" value="Nucleotide_cyclase"/>
</dbReference>
<keyword evidence="3" id="KW-0548">Nucleotidyltransferase</keyword>
<sequence>MDIKLSTLPLWMMACVAVVISLFLLVYLGNFWRLFARSYARAAILFAATCVIQSLLLNAHNGVQARLIYSFALPTVFIAQIALIDAFIVTFRLRKPHWFPSLWWIGLAFFVVSTAFHNTIYPVLQRVPNGYFFASPTSAIGFTLLKIGVFGGDFMGFIYVVGAGLRSQRYNNMRWPYAMVIVLYCLCMFNDAIIIQHHHTLYPTAWVGGFLLFIMLWRELHGHMREIYSHVNLDRLTGAYSRTFGEIYLSQCLEHQNVGLFYADIDHFKDINDKYGHRTGDLALQLMVRLVQPMMRSPNLAVRLGGDEFLFLFPNAKPDDEIHLRTHLQSLLSSMRVLAGADESAEVPLQVSLGWAYAKKGEAWSDIVHSADLSMYQAKEANKRHEQRSSP</sequence>
<dbReference type="InterPro" id="IPR043128">
    <property type="entry name" value="Rev_trsase/Diguanyl_cyclase"/>
</dbReference>
<proteinExistence type="predicted"/>
<accession>A0ABV5AJI1</accession>